<feature type="domain" description="4Fe4S-binding SPASM" evidence="6">
    <location>
        <begin position="215"/>
        <end position="260"/>
    </location>
</feature>
<dbReference type="SUPFAM" id="SSF102114">
    <property type="entry name" value="Radical SAM enzymes"/>
    <property type="match status" value="1"/>
</dbReference>
<evidence type="ECO:0000256" key="4">
    <source>
        <dbReference type="ARBA" id="ARBA00023014"/>
    </source>
</evidence>
<comment type="caution">
    <text evidence="7">The sequence shown here is derived from an EMBL/GenBank/DDBJ whole genome shotgun (WGS) entry which is preliminary data.</text>
</comment>
<evidence type="ECO:0000313" key="7">
    <source>
        <dbReference type="EMBL" id="NVK76398.1"/>
    </source>
</evidence>
<dbReference type="InterPro" id="IPR013785">
    <property type="entry name" value="Aldolase_TIM"/>
</dbReference>
<accession>A0A7Y7E532</accession>
<keyword evidence="3" id="KW-0408">Iron</keyword>
<dbReference type="SFLD" id="SFLDF00365">
    <property type="entry name" value="thuricin_CD_(TrnCD-like)"/>
    <property type="match status" value="1"/>
</dbReference>
<dbReference type="Pfam" id="PF04055">
    <property type="entry name" value="Radical_SAM"/>
    <property type="match status" value="1"/>
</dbReference>
<dbReference type="CDD" id="cd21109">
    <property type="entry name" value="SPASM"/>
    <property type="match status" value="1"/>
</dbReference>
<dbReference type="PANTHER" id="PTHR11228">
    <property type="entry name" value="RADICAL SAM DOMAIN PROTEIN"/>
    <property type="match status" value="1"/>
</dbReference>
<keyword evidence="4" id="KW-0411">Iron-sulfur</keyword>
<reference evidence="7 8" key="1">
    <citation type="submission" date="2020-04" db="EMBL/GenBank/DDBJ databases">
        <title>Draft Genome Sequence of Streptomyces morookaense DSM 40503, an 8-azaguanine-producing strain.</title>
        <authorList>
            <person name="Qi J."/>
            <person name="Gao J.-M."/>
        </authorList>
    </citation>
    <scope>NUCLEOTIDE SEQUENCE [LARGE SCALE GENOMIC DNA]</scope>
    <source>
        <strain evidence="7 8">DSM 40503</strain>
    </source>
</reference>
<dbReference type="SFLD" id="SFLDS00029">
    <property type="entry name" value="Radical_SAM"/>
    <property type="match status" value="1"/>
</dbReference>
<dbReference type="PANTHER" id="PTHR11228:SF34">
    <property type="entry name" value="TUNGSTEN-CONTAINING ALDEHYDE FERREDOXIN OXIDOREDUCTASE COFACTOR MODIFYING PROTEIN"/>
    <property type="match status" value="1"/>
</dbReference>
<dbReference type="GO" id="GO:0046872">
    <property type="term" value="F:metal ion binding"/>
    <property type="evidence" value="ECO:0007669"/>
    <property type="project" value="UniProtKB-KW"/>
</dbReference>
<evidence type="ECO:0000259" key="5">
    <source>
        <dbReference type="Pfam" id="PF04055"/>
    </source>
</evidence>
<organism evidence="7 8">
    <name type="scientific">Streptomyces morookaense</name>
    <name type="common">Streptoverticillium morookaense</name>
    <dbReference type="NCBI Taxonomy" id="1970"/>
    <lineage>
        <taxon>Bacteria</taxon>
        <taxon>Bacillati</taxon>
        <taxon>Actinomycetota</taxon>
        <taxon>Actinomycetes</taxon>
        <taxon>Kitasatosporales</taxon>
        <taxon>Streptomycetaceae</taxon>
        <taxon>Streptomyces</taxon>
    </lineage>
</organism>
<gene>
    <name evidence="7" type="ORF">HG542_01855</name>
</gene>
<dbReference type="InterPro" id="IPR050377">
    <property type="entry name" value="Radical_SAM_PqqE_MftC-like"/>
</dbReference>
<dbReference type="EMBL" id="JABBXF010000004">
    <property type="protein sequence ID" value="NVK76398.1"/>
    <property type="molecule type" value="Genomic_DNA"/>
</dbReference>
<dbReference type="Gene3D" id="3.20.20.70">
    <property type="entry name" value="Aldolase class I"/>
    <property type="match status" value="1"/>
</dbReference>
<dbReference type="Pfam" id="PF13186">
    <property type="entry name" value="SPASM"/>
    <property type="match status" value="1"/>
</dbReference>
<feature type="domain" description="Radical SAM core" evidence="5">
    <location>
        <begin position="24"/>
        <end position="163"/>
    </location>
</feature>
<evidence type="ECO:0000259" key="6">
    <source>
        <dbReference type="Pfam" id="PF13186"/>
    </source>
</evidence>
<dbReference type="Proteomes" id="UP000587462">
    <property type="component" value="Unassembled WGS sequence"/>
</dbReference>
<evidence type="ECO:0000256" key="2">
    <source>
        <dbReference type="ARBA" id="ARBA00022723"/>
    </source>
</evidence>
<dbReference type="InterPro" id="IPR058240">
    <property type="entry name" value="rSAM_sf"/>
</dbReference>
<proteinExistence type="predicted"/>
<name>A0A7Y7E532_STRMO</name>
<keyword evidence="8" id="KW-1185">Reference proteome</keyword>
<dbReference type="GO" id="GO:0003824">
    <property type="term" value="F:catalytic activity"/>
    <property type="evidence" value="ECO:0007669"/>
    <property type="project" value="InterPro"/>
</dbReference>
<dbReference type="SFLD" id="SFLDG01067">
    <property type="entry name" value="SPASM/twitch_domain_containing"/>
    <property type="match status" value="1"/>
</dbReference>
<dbReference type="CDD" id="cd01335">
    <property type="entry name" value="Radical_SAM"/>
    <property type="match status" value="1"/>
</dbReference>
<keyword evidence="1" id="KW-0949">S-adenosyl-L-methionine</keyword>
<dbReference type="SFLD" id="SFLDG01386">
    <property type="entry name" value="main_SPASM_domain-containing"/>
    <property type="match status" value="1"/>
</dbReference>
<dbReference type="AlphaFoldDB" id="A0A7Y7E532"/>
<dbReference type="SFLD" id="SFLDG01216">
    <property type="entry name" value="thioether_bond_formation_requi"/>
    <property type="match status" value="1"/>
</dbReference>
<evidence type="ECO:0000256" key="3">
    <source>
        <dbReference type="ARBA" id="ARBA00023004"/>
    </source>
</evidence>
<evidence type="ECO:0000313" key="8">
    <source>
        <dbReference type="Proteomes" id="UP000587462"/>
    </source>
</evidence>
<dbReference type="RefSeq" id="WP_171078203.1">
    <property type="nucleotide sequence ID" value="NZ_BNBU01000001.1"/>
</dbReference>
<sequence length="340" mass="36014">MTLVISETGKPITAPVGIRSVELEITGTCQLNCTHCCTSSSPKTGPGAMTREDWQQVIADVAALGISTAQLIGGEPTFSPYLPHYIAQAIDAGLKVEVYSNLTHIRPALWAALSRPGARLATSYYSDQPEEHEKVTKGKGSHARTRANIIAALARGIPLRVGIVEVFDGQRVKEAEAELRALGVRLINIDKARPIGRAATPDGNGPTTADLCGHCFRHRVSVDPDGNVSGCILSRFIDAGNVRQQRLIEILNSDRWEEITATIPMPRAACTPDDSNDCDPASTEACDPAYEEEEFAPTAANGACPPADSSDCNPASTPACLPSFPKLGTATAPTTLEATA</sequence>
<evidence type="ECO:0000256" key="1">
    <source>
        <dbReference type="ARBA" id="ARBA00022691"/>
    </source>
</evidence>
<dbReference type="InterPro" id="IPR007197">
    <property type="entry name" value="rSAM"/>
</dbReference>
<dbReference type="InterPro" id="IPR023885">
    <property type="entry name" value="4Fe4S-binding_SPASM_dom"/>
</dbReference>
<protein>
    <submittedName>
        <fullName evidence="7">Radical SAM protein</fullName>
    </submittedName>
</protein>
<dbReference type="GO" id="GO:0051536">
    <property type="term" value="F:iron-sulfur cluster binding"/>
    <property type="evidence" value="ECO:0007669"/>
    <property type="project" value="UniProtKB-KW"/>
</dbReference>
<keyword evidence="2" id="KW-0479">Metal-binding</keyword>